<dbReference type="SMART" id="SM00387">
    <property type="entry name" value="HATPase_c"/>
    <property type="match status" value="1"/>
</dbReference>
<keyword evidence="16" id="KW-1185">Reference proteome</keyword>
<evidence type="ECO:0000313" key="16">
    <source>
        <dbReference type="Proteomes" id="UP000232638"/>
    </source>
</evidence>
<dbReference type="GO" id="GO:0005886">
    <property type="term" value="C:plasma membrane"/>
    <property type="evidence" value="ECO:0007669"/>
    <property type="project" value="UniProtKB-ARBA"/>
</dbReference>
<name>A0A2K8UAE8_9GAMM</name>
<organism evidence="15 16">
    <name type="scientific">Candidatus Thiodictyon syntrophicum</name>
    <dbReference type="NCBI Taxonomy" id="1166950"/>
    <lineage>
        <taxon>Bacteria</taxon>
        <taxon>Pseudomonadati</taxon>
        <taxon>Pseudomonadota</taxon>
        <taxon>Gammaproteobacteria</taxon>
        <taxon>Chromatiales</taxon>
        <taxon>Chromatiaceae</taxon>
        <taxon>Thiodictyon</taxon>
    </lineage>
</organism>
<dbReference type="SUPFAM" id="SSF47384">
    <property type="entry name" value="Homodimeric domain of signal transducing histidine kinase"/>
    <property type="match status" value="1"/>
</dbReference>
<dbReference type="PANTHER" id="PTHR43047">
    <property type="entry name" value="TWO-COMPONENT HISTIDINE PROTEIN KINASE"/>
    <property type="match status" value="1"/>
</dbReference>
<keyword evidence="10" id="KW-0675">Receptor</keyword>
<evidence type="ECO:0000256" key="3">
    <source>
        <dbReference type="ARBA" id="ARBA00012438"/>
    </source>
</evidence>
<evidence type="ECO:0000259" key="14">
    <source>
        <dbReference type="PROSITE" id="PS50110"/>
    </source>
</evidence>
<dbReference type="InterPro" id="IPR036890">
    <property type="entry name" value="HATPase_C_sf"/>
</dbReference>
<gene>
    <name evidence="15" type="ORF">THSYN_17490</name>
</gene>
<dbReference type="Pfam" id="PF00512">
    <property type="entry name" value="HisKA"/>
    <property type="match status" value="1"/>
</dbReference>
<dbReference type="SMART" id="SM00065">
    <property type="entry name" value="GAF"/>
    <property type="match status" value="1"/>
</dbReference>
<dbReference type="GO" id="GO:0000155">
    <property type="term" value="F:phosphorelay sensor kinase activity"/>
    <property type="evidence" value="ECO:0007669"/>
    <property type="project" value="InterPro"/>
</dbReference>
<dbReference type="PROSITE" id="PS50046">
    <property type="entry name" value="PHYTOCHROME_2"/>
    <property type="match status" value="1"/>
</dbReference>
<dbReference type="EMBL" id="CP020370">
    <property type="protein sequence ID" value="AUB82560.1"/>
    <property type="molecule type" value="Genomic_DNA"/>
</dbReference>
<dbReference type="InterPro" id="IPR013654">
    <property type="entry name" value="PAS_2"/>
</dbReference>
<protein>
    <recommendedName>
        <fullName evidence="3">histidine kinase</fullName>
        <ecNumber evidence="3">2.7.13.3</ecNumber>
    </recommendedName>
</protein>
<dbReference type="GO" id="GO:0009584">
    <property type="term" value="P:detection of visible light"/>
    <property type="evidence" value="ECO:0007669"/>
    <property type="project" value="InterPro"/>
</dbReference>
<reference evidence="15 16" key="1">
    <citation type="submission" date="2017-03" db="EMBL/GenBank/DDBJ databases">
        <title>Complete genome sequence of Candidatus 'Thiodictyon syntrophicum' sp. nov. strain Cad16T, a photolithoautotroph purple sulfur bacterium isolated from an alpine meromictic lake.</title>
        <authorList>
            <person name="Luedin S.M."/>
            <person name="Pothier J.F."/>
            <person name="Danza F."/>
            <person name="Storelli N."/>
            <person name="Wittwer M."/>
            <person name="Tonolla M."/>
        </authorList>
    </citation>
    <scope>NUCLEOTIDE SEQUENCE [LARGE SCALE GENOMIC DNA]</scope>
    <source>
        <strain evidence="15 16">Cad16T</strain>
    </source>
</reference>
<proteinExistence type="inferred from homology"/>
<evidence type="ECO:0000256" key="5">
    <source>
        <dbReference type="ARBA" id="ARBA00022553"/>
    </source>
</evidence>
<dbReference type="AlphaFoldDB" id="A0A2K8UAE8"/>
<keyword evidence="5 11" id="KW-0597">Phosphoprotein</keyword>
<evidence type="ECO:0000256" key="6">
    <source>
        <dbReference type="ARBA" id="ARBA00022606"/>
    </source>
</evidence>
<dbReference type="InterPro" id="IPR005467">
    <property type="entry name" value="His_kinase_dom"/>
</dbReference>
<feature type="domain" description="Response regulatory" evidence="14">
    <location>
        <begin position="908"/>
        <end position="1024"/>
    </location>
</feature>
<keyword evidence="7" id="KW-0808">Transferase</keyword>
<dbReference type="CDD" id="cd00082">
    <property type="entry name" value="HisKA"/>
    <property type="match status" value="1"/>
</dbReference>
<dbReference type="OrthoDB" id="9808408at2"/>
<dbReference type="InterPro" id="IPR029016">
    <property type="entry name" value="GAF-like_dom_sf"/>
</dbReference>
<dbReference type="Pfam" id="PF08448">
    <property type="entry name" value="PAS_4"/>
    <property type="match status" value="1"/>
</dbReference>
<dbReference type="Proteomes" id="UP000232638">
    <property type="component" value="Chromosome"/>
</dbReference>
<dbReference type="InterPro" id="IPR003594">
    <property type="entry name" value="HATPase_dom"/>
</dbReference>
<feature type="domain" description="Histidine kinase" evidence="13">
    <location>
        <begin position="673"/>
        <end position="890"/>
    </location>
</feature>
<dbReference type="SUPFAM" id="SSF55785">
    <property type="entry name" value="PYP-like sensor domain (PAS domain)"/>
    <property type="match status" value="2"/>
</dbReference>
<dbReference type="InterPro" id="IPR001789">
    <property type="entry name" value="Sig_transdc_resp-reg_receiver"/>
</dbReference>
<dbReference type="Gene3D" id="3.30.565.10">
    <property type="entry name" value="Histidine kinase-like ATPase, C-terminal domain"/>
    <property type="match status" value="1"/>
</dbReference>
<dbReference type="EC" id="2.7.13.3" evidence="3"/>
<dbReference type="Gene3D" id="3.30.450.40">
    <property type="match status" value="1"/>
</dbReference>
<evidence type="ECO:0000313" key="15">
    <source>
        <dbReference type="EMBL" id="AUB82560.1"/>
    </source>
</evidence>
<dbReference type="InterPro" id="IPR003018">
    <property type="entry name" value="GAF"/>
</dbReference>
<dbReference type="SMART" id="SM00388">
    <property type="entry name" value="HisKA"/>
    <property type="match status" value="1"/>
</dbReference>
<dbReference type="InterPro" id="IPR036097">
    <property type="entry name" value="HisK_dim/P_sf"/>
</dbReference>
<dbReference type="KEGG" id="tsy:THSYN_17490"/>
<feature type="modified residue" description="4-aspartylphosphate" evidence="11">
    <location>
        <position position="957"/>
    </location>
</feature>
<dbReference type="Gene3D" id="3.40.50.2300">
    <property type="match status" value="1"/>
</dbReference>
<dbReference type="GO" id="GO:0006355">
    <property type="term" value="P:regulation of DNA-templated transcription"/>
    <property type="evidence" value="ECO:0007669"/>
    <property type="project" value="InterPro"/>
</dbReference>
<dbReference type="InterPro" id="IPR016132">
    <property type="entry name" value="Phyto_chromo_attachment"/>
</dbReference>
<comment type="catalytic activity">
    <reaction evidence="1">
        <text>ATP + protein L-histidine = ADP + protein N-phospho-L-histidine.</text>
        <dbReference type="EC" id="2.7.13.3"/>
    </reaction>
</comment>
<keyword evidence="9" id="KW-0157">Chromophore</keyword>
<keyword evidence="4" id="KW-0600">Photoreceptor protein</keyword>
<dbReference type="Gene3D" id="1.10.287.130">
    <property type="match status" value="1"/>
</dbReference>
<dbReference type="CDD" id="cd17580">
    <property type="entry name" value="REC_2_DhkD-like"/>
    <property type="match status" value="1"/>
</dbReference>
<evidence type="ECO:0000256" key="1">
    <source>
        <dbReference type="ARBA" id="ARBA00000085"/>
    </source>
</evidence>
<dbReference type="InterPro" id="IPR013515">
    <property type="entry name" value="Phytochrome_cen-reg"/>
</dbReference>
<dbReference type="Pfam" id="PF02518">
    <property type="entry name" value="HATPase_c"/>
    <property type="match status" value="1"/>
</dbReference>
<dbReference type="Pfam" id="PF00072">
    <property type="entry name" value="Response_reg"/>
    <property type="match status" value="1"/>
</dbReference>
<dbReference type="FunFam" id="3.30.565.10:FF:000006">
    <property type="entry name" value="Sensor histidine kinase WalK"/>
    <property type="match status" value="1"/>
</dbReference>
<dbReference type="InterPro" id="IPR011006">
    <property type="entry name" value="CheY-like_superfamily"/>
</dbReference>
<dbReference type="PROSITE" id="PS50110">
    <property type="entry name" value="RESPONSE_REGULATORY"/>
    <property type="match status" value="1"/>
</dbReference>
<keyword evidence="8" id="KW-0418">Kinase</keyword>
<sequence>MDLFKLSVNRMTPTSDTAAPLADLSQCDAEPIHIPGSIQPHGVLLVLQGPRLRITQTSPTCQSLLGIAAAELLGRDLATVLGPALADAVGQALERYRELPHAPSSFDWQPPLGGQAFVGYVHRSDPFTILELEAAPADASDALTQAVLGFSAVHDEPVLLEKLRIAAALFRRLTGYDRVMIYRFDPDWHGEVVAEARRDDLEPYLGLHFPASDIPVQARRLYLINPTRVIVDVDYCPSPLVPTLDPVTGLALDLSRSLLRSVSPVHLEYLRNMGVRATLTTSLCREGRLWGLIACHHDSPRRVSNAIRQIADWLGQDLATQIGLKEEISRRHAATALEACRGRIMTAMRQGARLASLLQGPELADVLGAIGADGVALIAGAEITTGGVTPAPARIGDLVAGLSALHAKDPYHLFATECLSDHLAGTADLAATAAGVTLIPLDQAQSIKLIWFRGEYVRTVTWGGNPEKPVEVAANVRLSPRQSFAAWTQNVRLRSKRWAPDELESVRKLGVLIEIEWRKVAEDALRASEALLSDVLDSLTAHLAVLDGRGGIALVNAAWRRFAEQNGGGAACLPGTDYLAVCERAAAGEDGDGAQAQAALHGIQQVLRGLQSAFTLQYPCDSPSEERWFEMRVLPLRESRAGVLIAHEDITARKRSEQVLRDADQRKDEFLAMLGHELRNPLAPIRHVADVLTLHPMPEQLPWAASILTRQVSHLVRLVDDLLDVARINRGKLTLHRKRFDLREAVEHAIEQVRPMLDAHGQHLDVALVPTPVTVDGDPERLTQVVVNLLGNAAKFSAREMTVFLALDTVNGEARIVVRDQGAGLAASLLPQVFTAFTQGEQTLDRPRGGLGLGLALVKGLVELHAGRVRAASPGLGAGSTFTVQLPLAPSVPALAAAHPERPIKGRVILVIDDDRDVAAACAMLLGCVGQQVHTAHDGLTGLEAVERFQPDLILLDIGLPDMLGYEVAHRLRATVAGRAARLVALTGYGQEGDRQRALEAGFDEHLRKPVDLKTLIAVLGRCP</sequence>
<evidence type="ECO:0000256" key="2">
    <source>
        <dbReference type="ARBA" id="ARBA00006402"/>
    </source>
</evidence>
<dbReference type="PRINTS" id="PR01033">
    <property type="entry name" value="PHYTOCHROME"/>
</dbReference>
<dbReference type="InterPro" id="IPR001294">
    <property type="entry name" value="Phytochrome"/>
</dbReference>
<dbReference type="SUPFAM" id="SSF52172">
    <property type="entry name" value="CheY-like"/>
    <property type="match status" value="1"/>
</dbReference>
<dbReference type="PANTHER" id="PTHR43047:SF72">
    <property type="entry name" value="OSMOSENSING HISTIDINE PROTEIN KINASE SLN1"/>
    <property type="match status" value="1"/>
</dbReference>
<dbReference type="PROSITE" id="PS50109">
    <property type="entry name" value="HIS_KIN"/>
    <property type="match status" value="1"/>
</dbReference>
<evidence type="ECO:0000256" key="4">
    <source>
        <dbReference type="ARBA" id="ARBA00022543"/>
    </source>
</evidence>
<dbReference type="InterPro" id="IPR003661">
    <property type="entry name" value="HisK_dim/P_dom"/>
</dbReference>
<dbReference type="Pfam" id="PF01590">
    <property type="entry name" value="GAF"/>
    <property type="match status" value="1"/>
</dbReference>
<comment type="similarity">
    <text evidence="2">In the N-terminal section; belongs to the phytochrome family.</text>
</comment>
<accession>A0A2K8UAE8</accession>
<evidence type="ECO:0000259" key="12">
    <source>
        <dbReference type="PROSITE" id="PS50046"/>
    </source>
</evidence>
<keyword evidence="6" id="KW-0716">Sensory transduction</keyword>
<dbReference type="GO" id="GO:0009881">
    <property type="term" value="F:photoreceptor activity"/>
    <property type="evidence" value="ECO:0007669"/>
    <property type="project" value="UniProtKB-KW"/>
</dbReference>
<evidence type="ECO:0000256" key="7">
    <source>
        <dbReference type="ARBA" id="ARBA00022679"/>
    </source>
</evidence>
<evidence type="ECO:0000256" key="11">
    <source>
        <dbReference type="PROSITE-ProRule" id="PRU00169"/>
    </source>
</evidence>
<dbReference type="InterPro" id="IPR013656">
    <property type="entry name" value="PAS_4"/>
</dbReference>
<dbReference type="GO" id="GO:0009927">
    <property type="term" value="F:histidine phosphotransfer kinase activity"/>
    <property type="evidence" value="ECO:0007669"/>
    <property type="project" value="TreeGrafter"/>
</dbReference>
<dbReference type="SMART" id="SM00448">
    <property type="entry name" value="REC"/>
    <property type="match status" value="1"/>
</dbReference>
<dbReference type="Gene3D" id="3.30.450.20">
    <property type="entry name" value="PAS domain"/>
    <property type="match status" value="2"/>
</dbReference>
<dbReference type="InterPro" id="IPR035965">
    <property type="entry name" value="PAS-like_dom_sf"/>
</dbReference>
<dbReference type="SUPFAM" id="SSF55874">
    <property type="entry name" value="ATPase domain of HSP90 chaperone/DNA topoisomerase II/histidine kinase"/>
    <property type="match status" value="1"/>
</dbReference>
<feature type="domain" description="Phytochrome chromophore attachment site" evidence="12">
    <location>
        <begin position="158"/>
        <end position="316"/>
    </location>
</feature>
<dbReference type="InterPro" id="IPR043150">
    <property type="entry name" value="Phytochrome_PHY_sf"/>
</dbReference>
<evidence type="ECO:0000256" key="8">
    <source>
        <dbReference type="ARBA" id="ARBA00022777"/>
    </source>
</evidence>
<dbReference type="Pfam" id="PF00360">
    <property type="entry name" value="PHY"/>
    <property type="match status" value="1"/>
</dbReference>
<evidence type="ECO:0000256" key="9">
    <source>
        <dbReference type="ARBA" id="ARBA00022991"/>
    </source>
</evidence>
<dbReference type="SUPFAM" id="SSF55781">
    <property type="entry name" value="GAF domain-like"/>
    <property type="match status" value="2"/>
</dbReference>
<evidence type="ECO:0000256" key="10">
    <source>
        <dbReference type="ARBA" id="ARBA00023170"/>
    </source>
</evidence>
<dbReference type="Gene3D" id="3.30.450.270">
    <property type="match status" value="1"/>
</dbReference>
<evidence type="ECO:0000259" key="13">
    <source>
        <dbReference type="PROSITE" id="PS50109"/>
    </source>
</evidence>
<dbReference type="Pfam" id="PF08446">
    <property type="entry name" value="PAS_2"/>
    <property type="match status" value="1"/>
</dbReference>